<name>A0ACC1MER4_9PEZI</name>
<gene>
    <name evidence="1" type="ORF">NUW58_g10880</name>
</gene>
<reference evidence="1" key="1">
    <citation type="submission" date="2022-10" db="EMBL/GenBank/DDBJ databases">
        <title>Genome Sequence of Xylaria curta.</title>
        <authorList>
            <person name="Buettner E."/>
        </authorList>
    </citation>
    <scope>NUCLEOTIDE SEQUENCE</scope>
    <source>
        <strain evidence="1">Babe10</strain>
    </source>
</reference>
<dbReference type="EMBL" id="JAPDGR010005597">
    <property type="protein sequence ID" value="KAJ2965467.1"/>
    <property type="molecule type" value="Genomic_DNA"/>
</dbReference>
<accession>A0ACC1MER4</accession>
<dbReference type="Proteomes" id="UP001143856">
    <property type="component" value="Unassembled WGS sequence"/>
</dbReference>
<sequence length="266" mass="30058">MWVAPRKSTSTPSQSSRSTRSTSPARRAQDLRKLQKPVRFTRQSPRNLAATMSSISKGPCDLFKRISTITKSRKGILPLQLREAVLHELGYDLEDEGDEVEEDVPRMFSKRTLTTTPPAACVVSNDIKKQKAQRRRQLFAEMYGRAESREDPAAAAENDLQVDETLYKLDLLLELETLLDIVAKTNNFISVPRSEGAWNEAIYSRILELALTDHPEVKVENVTRANIAKPFQPSTRPQTGPRGPSQRRYPRLRGHTAARDLQPVKL</sequence>
<evidence type="ECO:0000313" key="2">
    <source>
        <dbReference type="Proteomes" id="UP001143856"/>
    </source>
</evidence>
<comment type="caution">
    <text evidence="1">The sequence shown here is derived from an EMBL/GenBank/DDBJ whole genome shotgun (WGS) entry which is preliminary data.</text>
</comment>
<proteinExistence type="predicted"/>
<protein>
    <submittedName>
        <fullName evidence="1">Uncharacterized protein</fullName>
    </submittedName>
</protein>
<keyword evidence="2" id="KW-1185">Reference proteome</keyword>
<evidence type="ECO:0000313" key="1">
    <source>
        <dbReference type="EMBL" id="KAJ2965467.1"/>
    </source>
</evidence>
<organism evidence="1 2">
    <name type="scientific">Xylaria curta</name>
    <dbReference type="NCBI Taxonomy" id="42375"/>
    <lineage>
        <taxon>Eukaryota</taxon>
        <taxon>Fungi</taxon>
        <taxon>Dikarya</taxon>
        <taxon>Ascomycota</taxon>
        <taxon>Pezizomycotina</taxon>
        <taxon>Sordariomycetes</taxon>
        <taxon>Xylariomycetidae</taxon>
        <taxon>Xylariales</taxon>
        <taxon>Xylariaceae</taxon>
        <taxon>Xylaria</taxon>
    </lineage>
</organism>